<evidence type="ECO:0000256" key="3">
    <source>
        <dbReference type="ARBA" id="ARBA00022605"/>
    </source>
</evidence>
<dbReference type="RefSeq" id="WP_207680471.1">
    <property type="nucleotide sequence ID" value="NZ_CP061800.1"/>
</dbReference>
<evidence type="ECO:0000313" key="13">
    <source>
        <dbReference type="EMBL" id="QTA93599.1"/>
    </source>
</evidence>
<dbReference type="Pfam" id="PF00117">
    <property type="entry name" value="GATase"/>
    <property type="match status" value="1"/>
</dbReference>
<evidence type="ECO:0000256" key="10">
    <source>
        <dbReference type="HAMAP-Rule" id="MF_00278"/>
    </source>
</evidence>
<dbReference type="InterPro" id="IPR029062">
    <property type="entry name" value="Class_I_gatase-like"/>
</dbReference>
<reference evidence="13" key="1">
    <citation type="journal article" date="2021" name="Microb. Physiol.">
        <title>Proteogenomic Insights into the Physiology of Marine, Sulfate-Reducing, Filamentous Desulfonema limicola and Desulfonema magnum.</title>
        <authorList>
            <person name="Schnaars V."/>
            <person name="Wohlbrand L."/>
            <person name="Scheve S."/>
            <person name="Hinrichs C."/>
            <person name="Reinhardt R."/>
            <person name="Rabus R."/>
        </authorList>
    </citation>
    <scope>NUCLEOTIDE SEQUENCE</scope>
    <source>
        <strain evidence="13">4be13</strain>
    </source>
</reference>
<dbReference type="Proteomes" id="UP000663722">
    <property type="component" value="Chromosome"/>
</dbReference>
<dbReference type="AlphaFoldDB" id="A0A975GTY6"/>
<organism evidence="13 14">
    <name type="scientific">Desulfonema magnum</name>
    <dbReference type="NCBI Taxonomy" id="45655"/>
    <lineage>
        <taxon>Bacteria</taxon>
        <taxon>Pseudomonadati</taxon>
        <taxon>Thermodesulfobacteriota</taxon>
        <taxon>Desulfobacteria</taxon>
        <taxon>Desulfobacterales</taxon>
        <taxon>Desulfococcaceae</taxon>
        <taxon>Desulfonema</taxon>
    </lineage>
</organism>
<protein>
    <recommendedName>
        <fullName evidence="10">Imidazole glycerol phosphate synthase subunit HisH</fullName>
        <ecNumber evidence="10">4.3.2.10</ecNumber>
    </recommendedName>
    <alternativeName>
        <fullName evidence="10">IGP synthase glutaminase subunit</fullName>
        <ecNumber evidence="10">3.5.1.2</ecNumber>
    </alternativeName>
    <alternativeName>
        <fullName evidence="10">IGP synthase subunit HisH</fullName>
    </alternativeName>
    <alternativeName>
        <fullName evidence="10">ImGP synthase subunit HisH</fullName>
        <shortName evidence="10">IGPS subunit HisH</shortName>
    </alternativeName>
</protein>
<evidence type="ECO:0000256" key="7">
    <source>
        <dbReference type="ARBA" id="ARBA00023239"/>
    </source>
</evidence>
<evidence type="ECO:0000256" key="2">
    <source>
        <dbReference type="ARBA" id="ARBA00011152"/>
    </source>
</evidence>
<evidence type="ECO:0000256" key="11">
    <source>
        <dbReference type="PIRSR" id="PIRSR000495-1"/>
    </source>
</evidence>
<dbReference type="PANTHER" id="PTHR42701">
    <property type="entry name" value="IMIDAZOLE GLYCEROL PHOSPHATE SYNTHASE SUBUNIT HISH"/>
    <property type="match status" value="1"/>
</dbReference>
<keyword evidence="5 10" id="KW-0315">Glutamine amidotransferase</keyword>
<feature type="active site" description="Nucleophile" evidence="10 11">
    <location>
        <position position="80"/>
    </location>
</feature>
<comment type="pathway">
    <text evidence="1 10">Amino-acid biosynthesis; L-histidine biosynthesis; L-histidine from 5-phospho-alpha-D-ribose 1-diphosphate: step 5/9.</text>
</comment>
<dbReference type="NCBIfam" id="TIGR01855">
    <property type="entry name" value="IMP_synth_hisH"/>
    <property type="match status" value="1"/>
</dbReference>
<keyword evidence="14" id="KW-1185">Reference proteome</keyword>
<dbReference type="SUPFAM" id="SSF52317">
    <property type="entry name" value="Class I glutamine amidotransferase-like"/>
    <property type="match status" value="1"/>
</dbReference>
<gene>
    <name evidence="13" type="primary">hisH2</name>
    <name evidence="10" type="synonym">hisH</name>
    <name evidence="13" type="ORF">dnm_097020</name>
</gene>
<dbReference type="EC" id="4.3.2.10" evidence="10"/>
<dbReference type="GO" id="GO:0016829">
    <property type="term" value="F:lyase activity"/>
    <property type="evidence" value="ECO:0007669"/>
    <property type="project" value="UniProtKB-KW"/>
</dbReference>
<evidence type="ECO:0000256" key="5">
    <source>
        <dbReference type="ARBA" id="ARBA00022962"/>
    </source>
</evidence>
<comment type="subcellular location">
    <subcellularLocation>
        <location evidence="10">Cytoplasm</location>
    </subcellularLocation>
</comment>
<comment type="catalytic activity">
    <reaction evidence="8 10">
        <text>5-[(5-phospho-1-deoxy-D-ribulos-1-ylimino)methylamino]-1-(5-phospho-beta-D-ribosyl)imidazole-4-carboxamide + L-glutamine = D-erythro-1-(imidazol-4-yl)glycerol 3-phosphate + 5-amino-1-(5-phospho-beta-D-ribosyl)imidazole-4-carboxamide + L-glutamate + H(+)</text>
        <dbReference type="Rhea" id="RHEA:24793"/>
        <dbReference type="ChEBI" id="CHEBI:15378"/>
        <dbReference type="ChEBI" id="CHEBI:29985"/>
        <dbReference type="ChEBI" id="CHEBI:58278"/>
        <dbReference type="ChEBI" id="CHEBI:58359"/>
        <dbReference type="ChEBI" id="CHEBI:58475"/>
        <dbReference type="ChEBI" id="CHEBI:58525"/>
        <dbReference type="EC" id="4.3.2.10"/>
    </reaction>
</comment>
<dbReference type="GO" id="GO:0004359">
    <property type="term" value="F:glutaminase activity"/>
    <property type="evidence" value="ECO:0007669"/>
    <property type="project" value="UniProtKB-EC"/>
</dbReference>
<feature type="domain" description="Glutamine amidotransferase" evidence="12">
    <location>
        <begin position="4"/>
        <end position="201"/>
    </location>
</feature>
<keyword evidence="3 10" id="KW-0028">Amino-acid biosynthesis</keyword>
<comment type="catalytic activity">
    <reaction evidence="9 10">
        <text>L-glutamine + H2O = L-glutamate + NH4(+)</text>
        <dbReference type="Rhea" id="RHEA:15889"/>
        <dbReference type="ChEBI" id="CHEBI:15377"/>
        <dbReference type="ChEBI" id="CHEBI:28938"/>
        <dbReference type="ChEBI" id="CHEBI:29985"/>
        <dbReference type="ChEBI" id="CHEBI:58359"/>
        <dbReference type="EC" id="3.5.1.2"/>
    </reaction>
</comment>
<keyword evidence="7 10" id="KW-0456">Lyase</keyword>
<dbReference type="KEGG" id="dmm:dnm_097020"/>
<comment type="subunit">
    <text evidence="2 10">Heterodimer of HisH and HisF.</text>
</comment>
<dbReference type="EC" id="3.5.1.2" evidence="10"/>
<name>A0A975GTY6_9BACT</name>
<dbReference type="InterPro" id="IPR017926">
    <property type="entry name" value="GATASE"/>
</dbReference>
<dbReference type="GO" id="GO:0000107">
    <property type="term" value="F:imidazoleglycerol-phosphate synthase activity"/>
    <property type="evidence" value="ECO:0007669"/>
    <property type="project" value="UniProtKB-UniRule"/>
</dbReference>
<evidence type="ECO:0000256" key="1">
    <source>
        <dbReference type="ARBA" id="ARBA00005091"/>
    </source>
</evidence>
<evidence type="ECO:0000256" key="8">
    <source>
        <dbReference type="ARBA" id="ARBA00047838"/>
    </source>
</evidence>
<evidence type="ECO:0000259" key="12">
    <source>
        <dbReference type="Pfam" id="PF00117"/>
    </source>
</evidence>
<evidence type="ECO:0000256" key="6">
    <source>
        <dbReference type="ARBA" id="ARBA00023102"/>
    </source>
</evidence>
<keyword evidence="4 10" id="KW-0378">Hydrolase</keyword>
<feature type="active site" evidence="10 11">
    <location>
        <position position="188"/>
    </location>
</feature>
<evidence type="ECO:0000256" key="4">
    <source>
        <dbReference type="ARBA" id="ARBA00022801"/>
    </source>
</evidence>
<keyword evidence="10" id="KW-0963">Cytoplasm</keyword>
<dbReference type="GO" id="GO:0000105">
    <property type="term" value="P:L-histidine biosynthetic process"/>
    <property type="evidence" value="ECO:0007669"/>
    <property type="project" value="UniProtKB-UniRule"/>
</dbReference>
<keyword evidence="6 10" id="KW-0368">Histidine biosynthesis</keyword>
<accession>A0A975GTY6</accession>
<dbReference type="HAMAP" id="MF_00278">
    <property type="entry name" value="HisH"/>
    <property type="match status" value="1"/>
</dbReference>
<evidence type="ECO:0000256" key="9">
    <source>
        <dbReference type="ARBA" id="ARBA00049534"/>
    </source>
</evidence>
<dbReference type="PROSITE" id="PS51273">
    <property type="entry name" value="GATASE_TYPE_1"/>
    <property type="match status" value="1"/>
</dbReference>
<dbReference type="PIRSF" id="PIRSF000495">
    <property type="entry name" value="Amidotransf_hisH"/>
    <property type="match status" value="1"/>
</dbReference>
<comment type="function">
    <text evidence="10">IGPS catalyzes the conversion of PRFAR and glutamine to IGP, AICAR and glutamate. The HisH subunit catalyzes the hydrolysis of glutamine to glutamate and ammonia as part of the synthesis of IGP and AICAR. The resulting ammonia molecule is channeled to the active site of HisF.</text>
</comment>
<dbReference type="CDD" id="cd01748">
    <property type="entry name" value="GATase1_IGP_Synthase"/>
    <property type="match status" value="1"/>
</dbReference>
<dbReference type="EMBL" id="CP061800">
    <property type="protein sequence ID" value="QTA93599.1"/>
    <property type="molecule type" value="Genomic_DNA"/>
</dbReference>
<dbReference type="GO" id="GO:0005737">
    <property type="term" value="C:cytoplasm"/>
    <property type="evidence" value="ECO:0007669"/>
    <property type="project" value="UniProtKB-SubCell"/>
</dbReference>
<sequence>MITIIDYGLGNILAFVNIYKKLDVPVQVAKNTDDLSKASQLILPGVGAFDHAMGLLEASGMRQTLDELVLVRKMPVLGICVGMQILAASSDEGKMPGLGWIPGNVRAFDSELQSASLPLPHMGWNDVRPLLNTRLFKRLEKDACFYFLHSYFFECEQIKNIIAIANYGVDFSCAVHLENIYGVQFHPEKSHQWGIQLLKNFAEVD</sequence>
<dbReference type="Gene3D" id="3.40.50.880">
    <property type="match status" value="1"/>
</dbReference>
<dbReference type="InterPro" id="IPR010139">
    <property type="entry name" value="Imidazole-glycPsynth_HisH"/>
</dbReference>
<dbReference type="PANTHER" id="PTHR42701:SF1">
    <property type="entry name" value="IMIDAZOLE GLYCEROL PHOSPHATE SYNTHASE SUBUNIT HISH"/>
    <property type="match status" value="1"/>
</dbReference>
<feature type="active site" evidence="10 11">
    <location>
        <position position="186"/>
    </location>
</feature>
<evidence type="ECO:0000313" key="14">
    <source>
        <dbReference type="Proteomes" id="UP000663722"/>
    </source>
</evidence>
<proteinExistence type="inferred from homology"/>